<comment type="subcellular location">
    <subcellularLocation>
        <location evidence="1">Nucleus</location>
    </subcellularLocation>
</comment>
<gene>
    <name evidence="9" type="ORF">J8273_8079</name>
</gene>
<proteinExistence type="inferred from homology"/>
<dbReference type="AlphaFoldDB" id="A0A8J6B4T3"/>
<dbReference type="OrthoDB" id="10259687at2759"/>
<comment type="similarity">
    <text evidence="2">Belongs to the SF3B4 family.</text>
</comment>
<feature type="domain" description="RRM" evidence="8">
    <location>
        <begin position="12"/>
        <end position="91"/>
    </location>
</feature>
<dbReference type="InterPro" id="IPR012677">
    <property type="entry name" value="Nucleotide-bd_a/b_plait_sf"/>
</dbReference>
<evidence type="ECO:0000256" key="5">
    <source>
        <dbReference type="ARBA" id="ARBA00023242"/>
    </source>
</evidence>
<dbReference type="PANTHER" id="PTHR48030:SF3">
    <property type="entry name" value="SPLICING FACTOR 3B SUBUNIT 4"/>
    <property type="match status" value="1"/>
</dbReference>
<organism evidence="9 10">
    <name type="scientific">Carpediemonas membranifera</name>
    <dbReference type="NCBI Taxonomy" id="201153"/>
    <lineage>
        <taxon>Eukaryota</taxon>
        <taxon>Metamonada</taxon>
        <taxon>Carpediemonas-like organisms</taxon>
        <taxon>Carpediemonas</taxon>
    </lineage>
</organism>
<dbReference type="InterPro" id="IPR034158">
    <property type="entry name" value="SF3B4_RRM1"/>
</dbReference>
<evidence type="ECO:0000256" key="7">
    <source>
        <dbReference type="SAM" id="MobiDB-lite"/>
    </source>
</evidence>
<feature type="domain" description="RRM" evidence="8">
    <location>
        <begin position="102"/>
        <end position="180"/>
    </location>
</feature>
<evidence type="ECO:0000256" key="2">
    <source>
        <dbReference type="ARBA" id="ARBA00008363"/>
    </source>
</evidence>
<dbReference type="InterPro" id="IPR000504">
    <property type="entry name" value="RRM_dom"/>
</dbReference>
<dbReference type="Pfam" id="PF00076">
    <property type="entry name" value="RRM_1"/>
    <property type="match status" value="2"/>
</dbReference>
<protein>
    <submittedName>
        <fullName evidence="9">RNA recognition</fullName>
    </submittedName>
</protein>
<dbReference type="GO" id="GO:0003723">
    <property type="term" value="F:RNA binding"/>
    <property type="evidence" value="ECO:0007669"/>
    <property type="project" value="UniProtKB-UniRule"/>
</dbReference>
<evidence type="ECO:0000313" key="10">
    <source>
        <dbReference type="Proteomes" id="UP000717585"/>
    </source>
</evidence>
<keyword evidence="10" id="KW-1185">Reference proteome</keyword>
<keyword evidence="5" id="KW-0539">Nucleus</keyword>
<dbReference type="SMART" id="SM00360">
    <property type="entry name" value="RRM"/>
    <property type="match status" value="2"/>
</dbReference>
<keyword evidence="4 6" id="KW-0694">RNA-binding</keyword>
<dbReference type="InterPro" id="IPR052084">
    <property type="entry name" value="SF3B4_spliceosome_assoc"/>
</dbReference>
<feature type="region of interest" description="Disordered" evidence="7">
    <location>
        <begin position="179"/>
        <end position="198"/>
    </location>
</feature>
<reference evidence="9" key="1">
    <citation type="submission" date="2021-05" db="EMBL/GenBank/DDBJ databases">
        <title>A free-living protist that lacks canonical eukaryotic 1 DNA replication and segregation systems.</title>
        <authorList>
            <person name="Salas-Leiva D.E."/>
            <person name="Tromer E.C."/>
            <person name="Curtis B.A."/>
            <person name="Jerlstrom-Hultqvist J."/>
            <person name="Kolisko M."/>
            <person name="Yi Z."/>
            <person name="Salas-Leiva J.S."/>
            <person name="Gallot-Lavallee L."/>
            <person name="Kops G.J.P.L."/>
            <person name="Archibald J.M."/>
            <person name="Simpson A.G.B."/>
            <person name="Roger A.J."/>
        </authorList>
    </citation>
    <scope>NUCLEOTIDE SEQUENCE</scope>
    <source>
        <strain evidence="9">BICM</strain>
    </source>
</reference>
<dbReference type="PANTHER" id="PTHR48030">
    <property type="entry name" value="SPLICING FACTOR 3B SUBUNIT 4"/>
    <property type="match status" value="1"/>
</dbReference>
<dbReference type="PROSITE" id="PS50102">
    <property type="entry name" value="RRM"/>
    <property type="match status" value="2"/>
</dbReference>
<name>A0A8J6B4T3_9EUKA</name>
<comment type="caution">
    <text evidence="9">The sequence shown here is derived from an EMBL/GenBank/DDBJ whole genome shotgun (WGS) entry which is preliminary data.</text>
</comment>
<dbReference type="CDD" id="cd12334">
    <property type="entry name" value="RRM1_SF3B4"/>
    <property type="match status" value="1"/>
</dbReference>
<dbReference type="GO" id="GO:0071011">
    <property type="term" value="C:precatalytic spliceosome"/>
    <property type="evidence" value="ECO:0007669"/>
    <property type="project" value="TreeGrafter"/>
</dbReference>
<sequence>MPIQVTRRNQAATIHVSGLDPKVTEELLCELFIQAAPVVSVNIPLPDKVTGKPRDFGFVEFRNEADAEYAMDIMNGIKLFGQPLKLNPADRDNSSASTILGANLFVGNLDATVDEKMLQDSFSMFGKLLGKPRIMRDDSMRTRGFGFVVFESFKSADAAIEGMNNQNLGGRRLTVSYSTRRDGRTRHGTEEERKLVDG</sequence>
<evidence type="ECO:0000256" key="3">
    <source>
        <dbReference type="ARBA" id="ARBA00022737"/>
    </source>
</evidence>
<evidence type="ECO:0000313" key="9">
    <source>
        <dbReference type="EMBL" id="KAG9390042.1"/>
    </source>
</evidence>
<dbReference type="Gene3D" id="3.30.70.330">
    <property type="match status" value="2"/>
</dbReference>
<dbReference type="GO" id="GO:0005730">
    <property type="term" value="C:nucleolus"/>
    <property type="evidence" value="ECO:0007669"/>
    <property type="project" value="TreeGrafter"/>
</dbReference>
<dbReference type="Proteomes" id="UP000717585">
    <property type="component" value="Unassembled WGS sequence"/>
</dbReference>
<evidence type="ECO:0000256" key="6">
    <source>
        <dbReference type="PROSITE-ProRule" id="PRU00176"/>
    </source>
</evidence>
<dbReference type="FunFam" id="3.30.70.330:FF:000505">
    <property type="entry name" value="Splicing factor 3B subunit 4"/>
    <property type="match status" value="1"/>
</dbReference>
<evidence type="ECO:0000256" key="4">
    <source>
        <dbReference type="ARBA" id="ARBA00022884"/>
    </source>
</evidence>
<dbReference type="InterPro" id="IPR035979">
    <property type="entry name" value="RBD_domain_sf"/>
</dbReference>
<evidence type="ECO:0000256" key="1">
    <source>
        <dbReference type="ARBA" id="ARBA00004123"/>
    </source>
</evidence>
<dbReference type="EMBL" id="JAHDYR010000066">
    <property type="protein sequence ID" value="KAG9390042.1"/>
    <property type="molecule type" value="Genomic_DNA"/>
</dbReference>
<accession>A0A8J6B4T3</accession>
<dbReference type="GO" id="GO:0048026">
    <property type="term" value="P:positive regulation of mRNA splicing, via spliceosome"/>
    <property type="evidence" value="ECO:0007669"/>
    <property type="project" value="TreeGrafter"/>
</dbReference>
<evidence type="ECO:0000259" key="8">
    <source>
        <dbReference type="PROSITE" id="PS50102"/>
    </source>
</evidence>
<dbReference type="SUPFAM" id="SSF54928">
    <property type="entry name" value="RNA-binding domain, RBD"/>
    <property type="match status" value="2"/>
</dbReference>
<keyword evidence="3" id="KW-0677">Repeat</keyword>